<evidence type="ECO:0000313" key="3">
    <source>
        <dbReference type="EMBL" id="NJC41585.1"/>
    </source>
</evidence>
<dbReference type="InterPro" id="IPR007569">
    <property type="entry name" value="DUF559"/>
</dbReference>
<feature type="compositionally biased region" description="Basic and acidic residues" evidence="1">
    <location>
        <begin position="19"/>
        <end position="31"/>
    </location>
</feature>
<dbReference type="InterPro" id="IPR011335">
    <property type="entry name" value="Restrct_endonuc-II-like"/>
</dbReference>
<protein>
    <submittedName>
        <fullName evidence="3">Very-short-patch-repair endonuclease</fullName>
    </submittedName>
</protein>
<sequence length="146" mass="16253">MLPGDQPASTPPNPPPRGEGFDRFAGPDRIKPGGVQRSRRLRATPTFTEEKLWKSLRTLAIRFRRQAPIGPCVVDFACHRARLVIEVDGGVHSLPEVAVRDLGRDEWLAAQGYRVLRFTTRQVEDDIESVLASIRAASPLSLDDEI</sequence>
<dbReference type="RefSeq" id="WP_168046802.1">
    <property type="nucleotide sequence ID" value="NZ_JAATJM010000001.1"/>
</dbReference>
<dbReference type="CDD" id="cd01038">
    <property type="entry name" value="Endonuclease_DUF559"/>
    <property type="match status" value="1"/>
</dbReference>
<feature type="domain" description="DUF559" evidence="2">
    <location>
        <begin position="36"/>
        <end position="136"/>
    </location>
</feature>
<evidence type="ECO:0000259" key="2">
    <source>
        <dbReference type="Pfam" id="PF04480"/>
    </source>
</evidence>
<keyword evidence="4" id="KW-1185">Reference proteome</keyword>
<keyword evidence="3" id="KW-0255">Endonuclease</keyword>
<accession>A0A7X6BPB1</accession>
<keyword evidence="3" id="KW-0540">Nuclease</keyword>
<name>A0A7X6BPB1_9CAUL</name>
<dbReference type="SUPFAM" id="SSF52980">
    <property type="entry name" value="Restriction endonuclease-like"/>
    <property type="match status" value="1"/>
</dbReference>
<proteinExistence type="predicted"/>
<dbReference type="GO" id="GO:0004519">
    <property type="term" value="F:endonuclease activity"/>
    <property type="evidence" value="ECO:0007669"/>
    <property type="project" value="UniProtKB-KW"/>
</dbReference>
<dbReference type="InterPro" id="IPR047216">
    <property type="entry name" value="Endonuclease_DUF559_bact"/>
</dbReference>
<dbReference type="PANTHER" id="PTHR38590:SF1">
    <property type="entry name" value="BLL0828 PROTEIN"/>
    <property type="match status" value="1"/>
</dbReference>
<organism evidence="3 4">
    <name type="scientific">Brevundimonas alba</name>
    <dbReference type="NCBI Taxonomy" id="74314"/>
    <lineage>
        <taxon>Bacteria</taxon>
        <taxon>Pseudomonadati</taxon>
        <taxon>Pseudomonadota</taxon>
        <taxon>Alphaproteobacteria</taxon>
        <taxon>Caulobacterales</taxon>
        <taxon>Caulobacteraceae</taxon>
        <taxon>Brevundimonas</taxon>
    </lineage>
</organism>
<dbReference type="Pfam" id="PF04480">
    <property type="entry name" value="DUF559"/>
    <property type="match status" value="1"/>
</dbReference>
<dbReference type="AlphaFoldDB" id="A0A7X6BPB1"/>
<keyword evidence="3" id="KW-0378">Hydrolase</keyword>
<dbReference type="Gene3D" id="3.40.960.10">
    <property type="entry name" value="VSR Endonuclease"/>
    <property type="match status" value="1"/>
</dbReference>
<dbReference type="EMBL" id="JAATJM010000001">
    <property type="protein sequence ID" value="NJC41585.1"/>
    <property type="molecule type" value="Genomic_DNA"/>
</dbReference>
<dbReference type="Proteomes" id="UP000587415">
    <property type="component" value="Unassembled WGS sequence"/>
</dbReference>
<dbReference type="PANTHER" id="PTHR38590">
    <property type="entry name" value="BLL0828 PROTEIN"/>
    <property type="match status" value="1"/>
</dbReference>
<evidence type="ECO:0000313" key="4">
    <source>
        <dbReference type="Proteomes" id="UP000587415"/>
    </source>
</evidence>
<evidence type="ECO:0000256" key="1">
    <source>
        <dbReference type="SAM" id="MobiDB-lite"/>
    </source>
</evidence>
<reference evidence="3 4" key="1">
    <citation type="submission" date="2020-03" db="EMBL/GenBank/DDBJ databases">
        <title>Genomic Encyclopedia of Type Strains, Phase IV (KMG-IV): sequencing the most valuable type-strain genomes for metagenomic binning, comparative biology and taxonomic classification.</title>
        <authorList>
            <person name="Goeker M."/>
        </authorList>
    </citation>
    <scope>NUCLEOTIDE SEQUENCE [LARGE SCALE GENOMIC DNA]</scope>
    <source>
        <strain evidence="3 4">DSM 4736</strain>
    </source>
</reference>
<gene>
    <name evidence="3" type="ORF">GGQ87_001843</name>
</gene>
<feature type="region of interest" description="Disordered" evidence="1">
    <location>
        <begin position="1"/>
        <end position="34"/>
    </location>
</feature>
<comment type="caution">
    <text evidence="3">The sequence shown here is derived from an EMBL/GenBank/DDBJ whole genome shotgun (WGS) entry which is preliminary data.</text>
</comment>